<evidence type="ECO:0000256" key="2">
    <source>
        <dbReference type="ARBA" id="ARBA00022676"/>
    </source>
</evidence>
<accession>A0A6G4U423</accession>
<evidence type="ECO:0000313" key="5">
    <source>
        <dbReference type="EMBL" id="NGN66985.1"/>
    </source>
</evidence>
<evidence type="ECO:0000256" key="4">
    <source>
        <dbReference type="SAM" id="Phobius"/>
    </source>
</evidence>
<dbReference type="PANTHER" id="PTHR43630">
    <property type="entry name" value="POLY-BETA-1,6-N-ACETYL-D-GLUCOSAMINE SYNTHASE"/>
    <property type="match status" value="1"/>
</dbReference>
<keyword evidence="4" id="KW-0472">Membrane</keyword>
<dbReference type="Pfam" id="PF13641">
    <property type="entry name" value="Glyco_tranf_2_3"/>
    <property type="match status" value="1"/>
</dbReference>
<feature type="transmembrane region" description="Helical" evidence="4">
    <location>
        <begin position="264"/>
        <end position="289"/>
    </location>
</feature>
<keyword evidence="6" id="KW-1185">Reference proteome</keyword>
<dbReference type="Proteomes" id="UP000481583">
    <property type="component" value="Unassembled WGS sequence"/>
</dbReference>
<organism evidence="5 6">
    <name type="scientific">Streptomyces coryli</name>
    <dbReference type="NCBI Taxonomy" id="1128680"/>
    <lineage>
        <taxon>Bacteria</taxon>
        <taxon>Bacillati</taxon>
        <taxon>Actinomycetota</taxon>
        <taxon>Actinomycetes</taxon>
        <taxon>Kitasatosporales</taxon>
        <taxon>Streptomycetaceae</taxon>
        <taxon>Streptomyces</taxon>
    </lineage>
</organism>
<keyword evidence="3 5" id="KW-0808">Transferase</keyword>
<reference evidence="5 6" key="1">
    <citation type="submission" date="2020-02" db="EMBL/GenBank/DDBJ databases">
        <title>Whole-genome analyses of novel actinobacteria.</title>
        <authorList>
            <person name="Sahin N."/>
        </authorList>
    </citation>
    <scope>NUCLEOTIDE SEQUENCE [LARGE SCALE GENOMIC DNA]</scope>
    <source>
        <strain evidence="5 6">A7024</strain>
    </source>
</reference>
<proteinExistence type="inferred from homology"/>
<dbReference type="CDD" id="cd06423">
    <property type="entry name" value="CESA_like"/>
    <property type="match status" value="1"/>
</dbReference>
<dbReference type="Gene3D" id="3.90.550.10">
    <property type="entry name" value="Spore Coat Polysaccharide Biosynthesis Protein SpsA, Chain A"/>
    <property type="match status" value="1"/>
</dbReference>
<keyword evidence="2" id="KW-0328">Glycosyltransferase</keyword>
<dbReference type="SUPFAM" id="SSF53448">
    <property type="entry name" value="Nucleotide-diphospho-sugar transferases"/>
    <property type="match status" value="1"/>
</dbReference>
<feature type="transmembrane region" description="Helical" evidence="4">
    <location>
        <begin position="318"/>
        <end position="340"/>
    </location>
</feature>
<protein>
    <submittedName>
        <fullName evidence="5">Glycosyltransferase family 2 protein</fullName>
    </submittedName>
</protein>
<dbReference type="PANTHER" id="PTHR43630:SF1">
    <property type="entry name" value="POLY-BETA-1,6-N-ACETYL-D-GLUCOSAMINE SYNTHASE"/>
    <property type="match status" value="1"/>
</dbReference>
<name>A0A6G4U423_9ACTN</name>
<evidence type="ECO:0000256" key="1">
    <source>
        <dbReference type="ARBA" id="ARBA00006739"/>
    </source>
</evidence>
<dbReference type="GO" id="GO:0016757">
    <property type="term" value="F:glycosyltransferase activity"/>
    <property type="evidence" value="ECO:0007669"/>
    <property type="project" value="UniProtKB-KW"/>
</dbReference>
<evidence type="ECO:0000256" key="3">
    <source>
        <dbReference type="ARBA" id="ARBA00022679"/>
    </source>
</evidence>
<dbReference type="AlphaFoldDB" id="A0A6G4U423"/>
<sequence>MAPRTSTSPTVIALIPAHNEEARIAGAIGGLRAQHHQPDRVVVVADNCTDRTEDIAYAAGAEVFKTYDNVHKKAGALNQALEYFVPQLHPDDLILIQDADTVISPTFIGAARTAMGEKVPAVGGIFHGEAGGGLLGMLQRMEFHRYADDIKRKRNRADVLTGTGTLFRVGVLREVRRGRLAGRVGDGTSYYSLVSLTEDDEITKAIKTLGYRTVSPPGCEVVTEVMPNLPKLWHQRIRWQRGALENLREYGLTRVTAPYVFRQLMMGFSCIALLLYFVLMALILVLFGWPSLDPFWASIGLIFMAEKVFTVRKAGLRAQLLAALIVVELLYDLFQHFVYFRSLFDMLLRRRERWMAT</sequence>
<gene>
    <name evidence="5" type="ORF">G5C51_24140</name>
</gene>
<dbReference type="EMBL" id="JAAKZV010000119">
    <property type="protein sequence ID" value="NGN66985.1"/>
    <property type="molecule type" value="Genomic_DNA"/>
</dbReference>
<evidence type="ECO:0000313" key="6">
    <source>
        <dbReference type="Proteomes" id="UP000481583"/>
    </source>
</evidence>
<comment type="caution">
    <text evidence="5">The sequence shown here is derived from an EMBL/GenBank/DDBJ whole genome shotgun (WGS) entry which is preliminary data.</text>
</comment>
<comment type="similarity">
    <text evidence="1">Belongs to the glycosyltransferase 2 family.</text>
</comment>
<dbReference type="InterPro" id="IPR029044">
    <property type="entry name" value="Nucleotide-diphossugar_trans"/>
</dbReference>
<keyword evidence="4" id="KW-1133">Transmembrane helix</keyword>
<keyword evidence="4" id="KW-0812">Transmembrane</keyword>